<evidence type="ECO:0000313" key="3">
    <source>
        <dbReference type="Proteomes" id="UP000677616"/>
    </source>
</evidence>
<feature type="domain" description="PoNi C-terminal" evidence="1">
    <location>
        <begin position="172"/>
        <end position="225"/>
    </location>
</feature>
<dbReference type="Proteomes" id="UP000677616">
    <property type="component" value="Chromosome"/>
</dbReference>
<dbReference type="InterPro" id="IPR015025">
    <property type="entry name" value="PoNi_C"/>
</dbReference>
<accession>A0ABX7YLT6</accession>
<dbReference type="EMBL" id="CP073084">
    <property type="protein sequence ID" value="QUE54174.1"/>
    <property type="molecule type" value="Genomic_DNA"/>
</dbReference>
<organism evidence="2 3">
    <name type="scientific">Streptococcus oriscaviae</name>
    <dbReference type="NCBI Taxonomy" id="2781599"/>
    <lineage>
        <taxon>Bacteria</taxon>
        <taxon>Bacillati</taxon>
        <taxon>Bacillota</taxon>
        <taxon>Bacilli</taxon>
        <taxon>Lactobacillales</taxon>
        <taxon>Streptococcaceae</taxon>
        <taxon>Streptococcus</taxon>
    </lineage>
</organism>
<evidence type="ECO:0000259" key="1">
    <source>
        <dbReference type="Pfam" id="PF08929"/>
    </source>
</evidence>
<reference evidence="2 3" key="1">
    <citation type="submission" date="2021-04" db="EMBL/GenBank/DDBJ databases">
        <title>Complete genome sequence of a novel Streptococcus species.</title>
        <authorList>
            <person name="Teng J.L.L."/>
        </authorList>
    </citation>
    <scope>NUCLEOTIDE SEQUENCE [LARGE SCALE GENOMIC DNA]</scope>
    <source>
        <strain evidence="2 3">HKU75</strain>
    </source>
</reference>
<proteinExistence type="predicted"/>
<dbReference type="Pfam" id="PF08929">
    <property type="entry name" value="PoNi_C"/>
    <property type="match status" value="1"/>
</dbReference>
<keyword evidence="3" id="KW-1185">Reference proteome</keyword>
<name>A0ABX7YLT6_9STRE</name>
<sequence length="231" mass="27923">MFRDKYKDGAYFEEAYDFIIASLQKRESEEYRSRIIPERLEGYYSTQSLHYKRLVSVGYSLNKTNDEIFKWFKNSLHYYLLSYTSHESIYDLIDYFSLGVLFEDRKAEFIEDIEKIFDKYMAFVDAGEQMQEDYIEFLAMYLLRGERVNFHSHLEYLNLMGDTADSVIEAQKFWYYAHSEAAWYDTHKTEDAYYGYWSFDTAALCKIRGIYDEHLKELDYFLYDLLVQEVD</sequence>
<evidence type="ECO:0000313" key="2">
    <source>
        <dbReference type="EMBL" id="QUE54174.1"/>
    </source>
</evidence>
<protein>
    <submittedName>
        <fullName evidence="2">DUF1911 domain-containing protein</fullName>
    </submittedName>
</protein>
<gene>
    <name evidence="2" type="ORF">INT76_10195</name>
</gene>
<dbReference type="Gene3D" id="1.10.3920.10">
    <property type="entry name" value="PA2201 C-terminal domain-like"/>
    <property type="match status" value="1"/>
</dbReference>
<dbReference type="InterPro" id="IPR028983">
    <property type="entry name" value="PA2201-like_C"/>
</dbReference>
<dbReference type="SUPFAM" id="SSF140731">
    <property type="entry name" value="PA2201 C-terminal domain-like"/>
    <property type="match status" value="1"/>
</dbReference>
<dbReference type="RefSeq" id="WP_212570485.1">
    <property type="nucleotide sequence ID" value="NZ_CP073084.1"/>
</dbReference>